<dbReference type="Pfam" id="PF00881">
    <property type="entry name" value="Nitroreductase"/>
    <property type="match status" value="1"/>
</dbReference>
<dbReference type="InterPro" id="IPR026021">
    <property type="entry name" value="YdjA-like"/>
</dbReference>
<evidence type="ECO:0000313" key="11">
    <source>
        <dbReference type="Proteomes" id="UP001150924"/>
    </source>
</evidence>
<evidence type="ECO:0000256" key="6">
    <source>
        <dbReference type="ARBA" id="ARBA00023027"/>
    </source>
</evidence>
<dbReference type="EC" id="1.-.-.-" evidence="7"/>
<evidence type="ECO:0000256" key="2">
    <source>
        <dbReference type="ARBA" id="ARBA00022630"/>
    </source>
</evidence>
<comment type="cofactor">
    <cofactor evidence="8">
        <name>FMN</name>
        <dbReference type="ChEBI" id="CHEBI:58210"/>
    </cofactor>
    <text evidence="8">Binds 1 FMN per subunit.</text>
</comment>
<sequence>MTDARLLDLMLARRSAPVLKEPGPSRAELARILAAAGTVPDHGSLRPFRFVVAEGEGRAAFGDALAETAAEHRPGMPAAGLEKIRAKAFRSPTLVAVIASPRNDKIERWEQHATAACAGYAVVLAAHALGVGANWKSVPFTRGAALTRVLGLSAEEEMFGWIHLGRASDEAAPAPRPPLVLADFASVLDGSGARRAFDEQ</sequence>
<keyword evidence="4 7" id="KW-0521">NADP</keyword>
<dbReference type="CDD" id="cd02135">
    <property type="entry name" value="YdjA-like"/>
    <property type="match status" value="1"/>
</dbReference>
<comment type="caution">
    <text evidence="10">The sequence shown here is derived from an EMBL/GenBank/DDBJ whole genome shotgun (WGS) entry which is preliminary data.</text>
</comment>
<dbReference type="SUPFAM" id="SSF55469">
    <property type="entry name" value="FMN-dependent nitroreductase-like"/>
    <property type="match status" value="1"/>
</dbReference>
<dbReference type="RefSeq" id="WP_267766711.1">
    <property type="nucleotide sequence ID" value="NZ_JAPNKE010000002.1"/>
</dbReference>
<dbReference type="Proteomes" id="UP001150924">
    <property type="component" value="Unassembled WGS sequence"/>
</dbReference>
<keyword evidence="6 7" id="KW-0520">NAD</keyword>
<dbReference type="InterPro" id="IPR000415">
    <property type="entry name" value="Nitroreductase-like"/>
</dbReference>
<evidence type="ECO:0000256" key="8">
    <source>
        <dbReference type="PIRSR" id="PIRSR000232-1"/>
    </source>
</evidence>
<organism evidence="10 11">
    <name type="scientific">Nannocystis pusilla</name>
    <dbReference type="NCBI Taxonomy" id="889268"/>
    <lineage>
        <taxon>Bacteria</taxon>
        <taxon>Pseudomonadati</taxon>
        <taxon>Myxococcota</taxon>
        <taxon>Polyangia</taxon>
        <taxon>Nannocystales</taxon>
        <taxon>Nannocystaceae</taxon>
        <taxon>Nannocystis</taxon>
    </lineage>
</organism>
<evidence type="ECO:0000256" key="5">
    <source>
        <dbReference type="ARBA" id="ARBA00023002"/>
    </source>
</evidence>
<evidence type="ECO:0000256" key="3">
    <source>
        <dbReference type="ARBA" id="ARBA00022643"/>
    </source>
</evidence>
<feature type="domain" description="Nitroreductase" evidence="9">
    <location>
        <begin position="20"/>
        <end position="166"/>
    </location>
</feature>
<dbReference type="Gene3D" id="3.40.109.10">
    <property type="entry name" value="NADH Oxidase"/>
    <property type="match status" value="1"/>
</dbReference>
<dbReference type="InterPro" id="IPR029479">
    <property type="entry name" value="Nitroreductase"/>
</dbReference>
<dbReference type="EMBL" id="JAPNKE010000002">
    <property type="protein sequence ID" value="MCY1005087.1"/>
    <property type="molecule type" value="Genomic_DNA"/>
</dbReference>
<feature type="binding site" evidence="8">
    <location>
        <position position="42"/>
    </location>
    <ligand>
        <name>FMN</name>
        <dbReference type="ChEBI" id="CHEBI:58210"/>
        <note>ligand shared between dimeric partners</note>
    </ligand>
</feature>
<evidence type="ECO:0000259" key="9">
    <source>
        <dbReference type="Pfam" id="PF00881"/>
    </source>
</evidence>
<name>A0A9X3EJC2_9BACT</name>
<comment type="similarity">
    <text evidence="1 7">Belongs to the nitroreductase family.</text>
</comment>
<accession>A0A9X3EJC2</accession>
<gene>
    <name evidence="10" type="ORF">OV079_05775</name>
</gene>
<reference evidence="10" key="1">
    <citation type="submission" date="2022-11" db="EMBL/GenBank/DDBJ databases">
        <title>Minimal conservation of predation-associated metabolite biosynthetic gene clusters underscores biosynthetic potential of Myxococcota including descriptions for ten novel species: Archangium lansinium sp. nov., Myxococcus landrumus sp. nov., Nannocystis bai.</title>
        <authorList>
            <person name="Ahearne A."/>
            <person name="Stevens C."/>
            <person name="Phillips K."/>
        </authorList>
    </citation>
    <scope>NUCLEOTIDE SEQUENCE</scope>
    <source>
        <strain evidence="10">Na p29</strain>
    </source>
</reference>
<keyword evidence="3 7" id="KW-0288">FMN</keyword>
<keyword evidence="2 7" id="KW-0285">Flavoprotein</keyword>
<feature type="binding site" description="in other chain" evidence="8">
    <location>
        <begin position="13"/>
        <end position="15"/>
    </location>
    <ligand>
        <name>FMN</name>
        <dbReference type="ChEBI" id="CHEBI:58210"/>
        <note>ligand shared between dimeric partners</note>
    </ligand>
</feature>
<dbReference type="PANTHER" id="PTHR43821:SF1">
    <property type="entry name" value="NAD(P)H NITROREDUCTASE YDJA-RELATED"/>
    <property type="match status" value="1"/>
</dbReference>
<evidence type="ECO:0000256" key="1">
    <source>
        <dbReference type="ARBA" id="ARBA00007118"/>
    </source>
</evidence>
<dbReference type="AlphaFoldDB" id="A0A9X3EJC2"/>
<evidence type="ECO:0000256" key="4">
    <source>
        <dbReference type="ARBA" id="ARBA00022857"/>
    </source>
</evidence>
<evidence type="ECO:0000256" key="7">
    <source>
        <dbReference type="PIRNR" id="PIRNR000232"/>
    </source>
</evidence>
<dbReference type="PIRSF" id="PIRSF000232">
    <property type="entry name" value="YdjA"/>
    <property type="match status" value="1"/>
</dbReference>
<proteinExistence type="inferred from homology"/>
<feature type="binding site" description="in other chain" evidence="8">
    <location>
        <begin position="135"/>
        <end position="137"/>
    </location>
    <ligand>
        <name>FMN</name>
        <dbReference type="ChEBI" id="CHEBI:58210"/>
        <note>ligand shared between dimeric partners</note>
    </ligand>
</feature>
<keyword evidence="5 7" id="KW-0560">Oxidoreductase</keyword>
<evidence type="ECO:0000313" key="10">
    <source>
        <dbReference type="EMBL" id="MCY1005087.1"/>
    </source>
</evidence>
<protein>
    <recommendedName>
        <fullName evidence="7">Putative NAD(P)H nitroreductase</fullName>
        <ecNumber evidence="7">1.-.-.-</ecNumber>
    </recommendedName>
</protein>
<keyword evidence="11" id="KW-1185">Reference proteome</keyword>
<dbReference type="GO" id="GO:0016491">
    <property type="term" value="F:oxidoreductase activity"/>
    <property type="evidence" value="ECO:0007669"/>
    <property type="project" value="UniProtKB-UniRule"/>
</dbReference>
<dbReference type="InterPro" id="IPR052530">
    <property type="entry name" value="NAD(P)H_nitroreductase"/>
</dbReference>
<dbReference type="PANTHER" id="PTHR43821">
    <property type="entry name" value="NAD(P)H NITROREDUCTASE YDJA-RELATED"/>
    <property type="match status" value="1"/>
</dbReference>